<dbReference type="EMBL" id="JAAGVY010000085">
    <property type="protein sequence ID" value="NEN25815.1"/>
    <property type="molecule type" value="Genomic_DNA"/>
</dbReference>
<name>A0A7K3WYQ2_9FLAO</name>
<gene>
    <name evidence="1" type="ORF">G3O08_20200</name>
</gene>
<dbReference type="RefSeq" id="WP_163287260.1">
    <property type="nucleotide sequence ID" value="NZ_JAAGVY010000085.1"/>
</dbReference>
<keyword evidence="2" id="KW-1185">Reference proteome</keyword>
<reference evidence="1 2" key="1">
    <citation type="submission" date="2020-02" db="EMBL/GenBank/DDBJ databases">
        <title>Out from the shadows clarifying the taxonomy of the family Cryomorphaceae and related taxa by utilizing the GTDB taxonomic framework.</title>
        <authorList>
            <person name="Bowman J.P."/>
        </authorList>
    </citation>
    <scope>NUCLEOTIDE SEQUENCE [LARGE SCALE GENOMIC DNA]</scope>
    <source>
        <strain evidence="1 2">QSSC 1-22</strain>
    </source>
</reference>
<sequence length="257" mass="30248">MDIYKLGFLISITLCVSCNFTTEKPITVDKKANTSCDSLEYHLYASFPDSFLLRKPSVELMNDTLKIQYLQKWEVQHNVLMEAIISRTYHLLESNNYLGNINGHEYSIMEIIIYSSSGDHLTSPVQLSLSSSQPLLNNEWMSRSYRNMNYYILNQVDPSNYWIYDDLLGMYYRETNDEDFNLTFFDVYMDITTNKVIHQFENRVLDSLVARCYRNSKTIDPAIIRQFRDYLRAIELENNGEFKIIDQKPDGYKESTK</sequence>
<dbReference type="Proteomes" id="UP000486602">
    <property type="component" value="Unassembled WGS sequence"/>
</dbReference>
<accession>A0A7K3WYQ2</accession>
<proteinExistence type="predicted"/>
<evidence type="ECO:0000313" key="1">
    <source>
        <dbReference type="EMBL" id="NEN25815.1"/>
    </source>
</evidence>
<dbReference type="AlphaFoldDB" id="A0A7K3WYQ2"/>
<evidence type="ECO:0000313" key="2">
    <source>
        <dbReference type="Proteomes" id="UP000486602"/>
    </source>
</evidence>
<protein>
    <submittedName>
        <fullName evidence="1">Uncharacterized protein</fullName>
    </submittedName>
</protein>
<organism evidence="1 2">
    <name type="scientific">Cryomorpha ignava</name>
    <dbReference type="NCBI Taxonomy" id="101383"/>
    <lineage>
        <taxon>Bacteria</taxon>
        <taxon>Pseudomonadati</taxon>
        <taxon>Bacteroidota</taxon>
        <taxon>Flavobacteriia</taxon>
        <taxon>Flavobacteriales</taxon>
        <taxon>Cryomorphaceae</taxon>
        <taxon>Cryomorpha</taxon>
    </lineage>
</organism>
<comment type="caution">
    <text evidence="1">The sequence shown here is derived from an EMBL/GenBank/DDBJ whole genome shotgun (WGS) entry which is preliminary data.</text>
</comment>